<evidence type="ECO:0000313" key="4">
    <source>
        <dbReference type="Proteomes" id="UP001152320"/>
    </source>
</evidence>
<keyword evidence="2" id="KW-0732">Signal</keyword>
<dbReference type="Proteomes" id="UP001152320">
    <property type="component" value="Chromosome 10"/>
</dbReference>
<evidence type="ECO:0000313" key="3">
    <source>
        <dbReference type="EMBL" id="KAJ8035089.1"/>
    </source>
</evidence>
<dbReference type="OrthoDB" id="406096at2759"/>
<evidence type="ECO:0000256" key="2">
    <source>
        <dbReference type="SAM" id="SignalP"/>
    </source>
</evidence>
<gene>
    <name evidence="3" type="ORF">HOLleu_22197</name>
</gene>
<proteinExistence type="predicted"/>
<name>A0A9Q1BYY1_HOLLE</name>
<organism evidence="3 4">
    <name type="scientific">Holothuria leucospilota</name>
    <name type="common">Black long sea cucumber</name>
    <name type="synonym">Mertensiothuria leucospilota</name>
    <dbReference type="NCBI Taxonomy" id="206669"/>
    <lineage>
        <taxon>Eukaryota</taxon>
        <taxon>Metazoa</taxon>
        <taxon>Echinodermata</taxon>
        <taxon>Eleutherozoa</taxon>
        <taxon>Echinozoa</taxon>
        <taxon>Holothuroidea</taxon>
        <taxon>Aspidochirotacea</taxon>
        <taxon>Aspidochirotida</taxon>
        <taxon>Holothuriidae</taxon>
        <taxon>Holothuria</taxon>
    </lineage>
</organism>
<reference evidence="3" key="1">
    <citation type="submission" date="2021-10" db="EMBL/GenBank/DDBJ databases">
        <title>Tropical sea cucumber genome reveals ecological adaptation and Cuvierian tubules defense mechanism.</title>
        <authorList>
            <person name="Chen T."/>
        </authorList>
    </citation>
    <scope>NUCLEOTIDE SEQUENCE</scope>
    <source>
        <strain evidence="3">Nanhai2018</strain>
        <tissue evidence="3">Muscle</tissue>
    </source>
</reference>
<sequence>MMMVSGHMFLISIVAIKQTTCEKFGDRTGKWSNGEFSCEEILCSYDTLPSAINGFVSIFDCSRVSVGGKCNITCFSNFFPTYPGYVTCGNNGSHVGTWSNNSFSCFGYVTCENNGSHVVTWSNNSFSCFAPIILAVGSLVRKEPDSPVVKWLLHLCDQGQERVPRLPVTATPS</sequence>
<protein>
    <submittedName>
        <fullName evidence="3">Uncharacterized protein</fullName>
    </submittedName>
</protein>
<evidence type="ECO:0000256" key="1">
    <source>
        <dbReference type="ARBA" id="ARBA00023157"/>
    </source>
</evidence>
<dbReference type="InterPro" id="IPR035976">
    <property type="entry name" value="Sushi/SCR/CCP_sf"/>
</dbReference>
<keyword evidence="4" id="KW-1185">Reference proteome</keyword>
<feature type="signal peptide" evidence="2">
    <location>
        <begin position="1"/>
        <end position="21"/>
    </location>
</feature>
<keyword evidence="1" id="KW-1015">Disulfide bond</keyword>
<dbReference type="EMBL" id="JAIZAY010000010">
    <property type="protein sequence ID" value="KAJ8035089.1"/>
    <property type="molecule type" value="Genomic_DNA"/>
</dbReference>
<comment type="caution">
    <text evidence="3">The sequence shown here is derived from an EMBL/GenBank/DDBJ whole genome shotgun (WGS) entry which is preliminary data.</text>
</comment>
<accession>A0A9Q1BYY1</accession>
<dbReference type="SUPFAM" id="SSF57535">
    <property type="entry name" value="Complement control module/SCR domain"/>
    <property type="match status" value="1"/>
</dbReference>
<dbReference type="AlphaFoldDB" id="A0A9Q1BYY1"/>
<feature type="chain" id="PRO_5040226366" evidence="2">
    <location>
        <begin position="22"/>
        <end position="173"/>
    </location>
</feature>